<feature type="region of interest" description="Disordered" evidence="1">
    <location>
        <begin position="1062"/>
        <end position="1085"/>
    </location>
</feature>
<keyword evidence="2" id="KW-0472">Membrane</keyword>
<sequence length="1085" mass="116315">MSNAPSQRLHSILHNTAVRRSFVALVALLLLYSLVGFVVLPIVIKSQSETLFAEKLHRRGSFGDVKVNPFTLDMTIRDFKLMEPEGDVAFASFDILEVNLAAESLFRLAPVIQQVRLDKPYVHLVRSAPYRYNIDDLIELATSQPPSQQPARFSVNNIRIDNGRVDFQDRPGKSSHAVTDLSLGIPFISSLPSQVNIFVEPLLRMQVDGSPLELKGKARPFAEARDAVVELNLDDLDLTRYVEYLPFAFGATLRSARLDTRLSASFQQPKDGAPVLLLAGSAALKSAQLVEKNGAPLLKLPELAVTLGSTNVFSGPVVLTKVTLNGLEADLTRGRDGQLNLQRLLPAPASKPAAKPASPSAPLRIALDELEIRNGAVRYADDAGARPMRAGVEKFALKLQKLAVDTGKKTVSIGDAVSNNAALFLHQGKPGAAASGATAPATNKPQVPAAKDSGPAYAVSVGRLRIDNWSARLEDQNAPQPIVTTIAPLSISVQDASTAGTSPARVALKATVNKSGRLAADGSLGLAPFHTDLMLDLSGVDILPLQPLVEDRINLRVTRASLSSKGKLQLDTAQDGSLKGGFKGDASLTNLATVDEISGNDFLRWKSLSANGMDVRLAPFALAVDNLALADFFARIIIDPSGRINLQDIARGDANERRSLTEAGTARAAAKQAGTTTDSKGESKHDMPPISIRKLTFEGGRVRFSDNFIKPNYSASLTNLGGVVAGLSSDPSASAGVDLHGEVNRAPLSIVGRIHPLRKDLLLDLQANVRGMELADLSPYADRYIGYGIEKGKLSFEVAYHVENRQLNAANRLILDQLTLSERSASSAATKLPVKLAIALLQDSNGVIDVNVPVDGSLDDPHFSVGGIVLKVIGNAVLKAVSKPFALLGSMFGGGTELSSLPFEPGRAVIRPSAEPALNTLAKALAARPALKLEITGWADQVADHEGLKRAAIDRKMRAIKQKDLQAKGQFAELSSITVTPDEYPGLLARVYKDEKFPKPRNVIGLQKALPAAEMENLIKENTPIDEDDLNFLANRRAQAVKDWLLKFGKIPGERIFILASKSGQQEAKTGGNPAPLSKVDFSLR</sequence>
<evidence type="ECO:0008006" key="5">
    <source>
        <dbReference type="Google" id="ProtNLM"/>
    </source>
</evidence>
<feature type="transmembrane region" description="Helical" evidence="2">
    <location>
        <begin position="21"/>
        <end position="44"/>
    </location>
</feature>
<dbReference type="Proteomes" id="UP000031572">
    <property type="component" value="Unassembled WGS sequence"/>
</dbReference>
<organism evidence="3 4">
    <name type="scientific">Noviherbaspirillum autotrophicum</name>
    <dbReference type="NCBI Taxonomy" id="709839"/>
    <lineage>
        <taxon>Bacteria</taxon>
        <taxon>Pseudomonadati</taxon>
        <taxon>Pseudomonadota</taxon>
        <taxon>Betaproteobacteria</taxon>
        <taxon>Burkholderiales</taxon>
        <taxon>Oxalobacteraceae</taxon>
        <taxon>Noviherbaspirillum</taxon>
    </lineage>
</organism>
<dbReference type="AlphaFoldDB" id="A0A0C2BQU2"/>
<evidence type="ECO:0000313" key="3">
    <source>
        <dbReference type="EMBL" id="KIF82424.1"/>
    </source>
</evidence>
<dbReference type="RefSeq" id="WP_040041097.1">
    <property type="nucleotide sequence ID" value="NZ_JWJG01000028.1"/>
</dbReference>
<dbReference type="STRING" id="709839.TSA66_18985"/>
<feature type="region of interest" description="Disordered" evidence="1">
    <location>
        <begin position="432"/>
        <end position="452"/>
    </location>
</feature>
<accession>A0A0C2BQU2</accession>
<reference evidence="3 4" key="1">
    <citation type="submission" date="2014-12" db="EMBL/GenBank/DDBJ databases">
        <title>Denitrispirillum autotrophicum gen. nov., sp. nov., Denitrifying, Facultatively Autotrophic Bacteria Isolated from Rice Paddy Soil.</title>
        <authorList>
            <person name="Ishii S."/>
            <person name="Ashida N."/>
            <person name="Ohno H."/>
            <person name="Otsuka S."/>
            <person name="Yokota A."/>
            <person name="Senoo K."/>
        </authorList>
    </citation>
    <scope>NUCLEOTIDE SEQUENCE [LARGE SCALE GENOMIC DNA]</scope>
    <source>
        <strain evidence="3 4">TSA66</strain>
    </source>
</reference>
<keyword evidence="2" id="KW-0812">Transmembrane</keyword>
<evidence type="ECO:0000256" key="2">
    <source>
        <dbReference type="SAM" id="Phobius"/>
    </source>
</evidence>
<dbReference type="InterPro" id="IPR052894">
    <property type="entry name" value="AsmA-related"/>
</dbReference>
<dbReference type="OrthoDB" id="9757969at2"/>
<name>A0A0C2BQU2_9BURK</name>
<dbReference type="PANTHER" id="PTHR30441:SF8">
    <property type="entry name" value="DUF748 DOMAIN-CONTAINING PROTEIN"/>
    <property type="match status" value="1"/>
</dbReference>
<feature type="region of interest" description="Disordered" evidence="1">
    <location>
        <begin position="657"/>
        <end position="689"/>
    </location>
</feature>
<dbReference type="GO" id="GO:0090313">
    <property type="term" value="P:regulation of protein targeting to membrane"/>
    <property type="evidence" value="ECO:0007669"/>
    <property type="project" value="TreeGrafter"/>
</dbReference>
<feature type="compositionally biased region" description="Low complexity" evidence="1">
    <location>
        <begin position="661"/>
        <end position="677"/>
    </location>
</feature>
<gene>
    <name evidence="3" type="ORF">TSA66_18985</name>
</gene>
<dbReference type="GO" id="GO:0005886">
    <property type="term" value="C:plasma membrane"/>
    <property type="evidence" value="ECO:0007669"/>
    <property type="project" value="TreeGrafter"/>
</dbReference>
<dbReference type="InterPro" id="IPR036737">
    <property type="entry name" value="OmpA-like_sf"/>
</dbReference>
<dbReference type="EMBL" id="JWJG01000028">
    <property type="protein sequence ID" value="KIF82424.1"/>
    <property type="molecule type" value="Genomic_DNA"/>
</dbReference>
<dbReference type="Pfam" id="PF05359">
    <property type="entry name" value="DUF748"/>
    <property type="match status" value="1"/>
</dbReference>
<evidence type="ECO:0000313" key="4">
    <source>
        <dbReference type="Proteomes" id="UP000031572"/>
    </source>
</evidence>
<protein>
    <recommendedName>
        <fullName evidence="5">DUF748 domain-containing protein</fullName>
    </recommendedName>
</protein>
<keyword evidence="4" id="KW-1185">Reference proteome</keyword>
<feature type="compositionally biased region" description="Low complexity" evidence="1">
    <location>
        <begin position="432"/>
        <end position="442"/>
    </location>
</feature>
<proteinExistence type="predicted"/>
<keyword evidence="2" id="KW-1133">Transmembrane helix</keyword>
<dbReference type="InterPro" id="IPR008023">
    <property type="entry name" value="DUF748"/>
</dbReference>
<comment type="caution">
    <text evidence="3">The sequence shown here is derived from an EMBL/GenBank/DDBJ whole genome shotgun (WGS) entry which is preliminary data.</text>
</comment>
<dbReference type="PANTHER" id="PTHR30441">
    <property type="entry name" value="DUF748 DOMAIN-CONTAINING PROTEIN"/>
    <property type="match status" value="1"/>
</dbReference>
<dbReference type="SUPFAM" id="SSF103088">
    <property type="entry name" value="OmpA-like"/>
    <property type="match status" value="1"/>
</dbReference>
<dbReference type="Gene3D" id="3.30.1330.60">
    <property type="entry name" value="OmpA-like domain"/>
    <property type="match status" value="1"/>
</dbReference>
<evidence type="ECO:0000256" key="1">
    <source>
        <dbReference type="SAM" id="MobiDB-lite"/>
    </source>
</evidence>